<dbReference type="Gene3D" id="3.30.70.930">
    <property type="match status" value="1"/>
</dbReference>
<evidence type="ECO:0000313" key="4">
    <source>
        <dbReference type="Proteomes" id="UP000181936"/>
    </source>
</evidence>
<name>A0A1L3MNM3_9BACI</name>
<protein>
    <recommendedName>
        <fullName evidence="2">Thiamine-binding protein domain-containing protein</fullName>
    </recommendedName>
</protein>
<dbReference type="InterPro" id="IPR029756">
    <property type="entry name" value="MTH1187/YkoF-like"/>
</dbReference>
<proteinExistence type="inferred from homology"/>
<dbReference type="GO" id="GO:0005829">
    <property type="term" value="C:cytosol"/>
    <property type="evidence" value="ECO:0007669"/>
    <property type="project" value="TreeGrafter"/>
</dbReference>
<dbReference type="InterPro" id="IPR002767">
    <property type="entry name" value="Thiamine_BP"/>
</dbReference>
<dbReference type="EMBL" id="CP016020">
    <property type="protein sequence ID" value="APH03948.1"/>
    <property type="molecule type" value="Genomic_DNA"/>
</dbReference>
<dbReference type="STRING" id="1547283.A9C19_03765"/>
<feature type="domain" description="Thiamine-binding protein" evidence="2">
    <location>
        <begin position="7"/>
        <end position="92"/>
    </location>
</feature>
<dbReference type="KEGG" id="bwh:A9C19_03765"/>
<comment type="similarity">
    <text evidence="1">Belongs to the UPF0045 family.</text>
</comment>
<dbReference type="InterPro" id="IPR051614">
    <property type="entry name" value="UPF0045_domain"/>
</dbReference>
<dbReference type="Pfam" id="PF01910">
    <property type="entry name" value="Thiamine_BP"/>
    <property type="match status" value="1"/>
</dbReference>
<evidence type="ECO:0000259" key="2">
    <source>
        <dbReference type="Pfam" id="PF01910"/>
    </source>
</evidence>
<dbReference type="PANTHER" id="PTHR33777">
    <property type="entry name" value="UPF0045 PROTEIN ECM15"/>
    <property type="match status" value="1"/>
</dbReference>
<dbReference type="PANTHER" id="PTHR33777:SF1">
    <property type="entry name" value="UPF0045 PROTEIN ECM15"/>
    <property type="match status" value="1"/>
</dbReference>
<sequence length="95" mass="10336">MATVTAGIQVLPNGKDMNTDGVIPKMIELVKESGLPYHIGPMETVVEGNMNDIMTLIKTTQQIGISMGATEVITNVKFHYKPDGITIEDKLTHLP</sequence>
<dbReference type="OrthoDB" id="5886358at2"/>
<dbReference type="SUPFAM" id="SSF89957">
    <property type="entry name" value="MTH1187/YkoF-like"/>
    <property type="match status" value="1"/>
</dbReference>
<gene>
    <name evidence="3" type="ORF">A9C19_03765</name>
</gene>
<keyword evidence="4" id="KW-1185">Reference proteome</keyword>
<reference evidence="3 4" key="1">
    <citation type="journal article" date="2016" name="Sci. Rep.">
        <title>Complete genome sequence and transcriptomic analysis of a novel marine strain Bacillus weihaiensis reveals the mechanism of brown algae degradation.</title>
        <authorList>
            <person name="Zhu Y."/>
            <person name="Chen P."/>
            <person name="Bao Y."/>
            <person name="Men Y."/>
            <person name="Zeng Y."/>
            <person name="Yang J."/>
            <person name="Sun J."/>
            <person name="Sun Y."/>
        </authorList>
    </citation>
    <scope>NUCLEOTIDE SEQUENCE [LARGE SCALE GENOMIC DNA]</scope>
    <source>
        <strain evidence="3 4">Alg07</strain>
    </source>
</reference>
<organism evidence="3 4">
    <name type="scientific">Bacillus weihaiensis</name>
    <dbReference type="NCBI Taxonomy" id="1547283"/>
    <lineage>
        <taxon>Bacteria</taxon>
        <taxon>Bacillati</taxon>
        <taxon>Bacillota</taxon>
        <taxon>Bacilli</taxon>
        <taxon>Bacillales</taxon>
        <taxon>Bacillaceae</taxon>
        <taxon>Bacillus</taxon>
    </lineage>
</organism>
<accession>A0A1L3MNM3</accession>
<dbReference type="AlphaFoldDB" id="A0A1L3MNM3"/>
<evidence type="ECO:0000313" key="3">
    <source>
        <dbReference type="EMBL" id="APH03948.1"/>
    </source>
</evidence>
<evidence type="ECO:0000256" key="1">
    <source>
        <dbReference type="ARBA" id="ARBA00010272"/>
    </source>
</evidence>
<dbReference type="Proteomes" id="UP000181936">
    <property type="component" value="Chromosome"/>
</dbReference>
<dbReference type="RefSeq" id="WP_072578740.1">
    <property type="nucleotide sequence ID" value="NZ_CP016020.1"/>
</dbReference>